<proteinExistence type="predicted"/>
<name>A0A8D5GEW4_9PROT</name>
<sequence>MHKQQSGVMLLEALIGILIFSLGILAVVGLQAASISATSDAKYRSDASLFANQLIGQMWVGDRTPATLKSNFQSDCTACAYTLWSAEVAKVLPGVAGDANSAGLPPIVTVTPVTTGGYTLSSTVQITVRWRAPKQQSTDPAHTYTVVFQVV</sequence>
<keyword evidence="1" id="KW-0812">Transmembrane</keyword>
<keyword evidence="1" id="KW-0472">Membrane</keyword>
<dbReference type="RefSeq" id="WP_221764166.1">
    <property type="nucleotide sequence ID" value="NZ_AP024110.1"/>
</dbReference>
<protein>
    <recommendedName>
        <fullName evidence="4">Type IV pilus modification protein PilV</fullName>
    </recommendedName>
</protein>
<dbReference type="EMBL" id="AP024110">
    <property type="protein sequence ID" value="BCM26148.1"/>
    <property type="molecule type" value="Genomic_DNA"/>
</dbReference>
<dbReference type="KEGG" id="mpau:ZMTM_24070"/>
<evidence type="ECO:0000313" key="2">
    <source>
        <dbReference type="EMBL" id="BCM26148.1"/>
    </source>
</evidence>
<gene>
    <name evidence="2" type="ORF">ZMTM_24070</name>
</gene>
<keyword evidence="3" id="KW-1185">Reference proteome</keyword>
<keyword evidence="1" id="KW-1133">Transmembrane helix</keyword>
<reference evidence="2" key="1">
    <citation type="journal article" date="2021" name="Arch. Microbiol.">
        <title>Methyloradius palustris gen. nov., sp. nov., a methanol-oxidizing bacterium isolated from snow.</title>
        <authorList>
            <person name="Miyadera T."/>
            <person name="Kojima H."/>
            <person name="Fukui M."/>
        </authorList>
    </citation>
    <scope>NUCLEOTIDE SEQUENCE</scope>
    <source>
        <strain evidence="2">Zm11</strain>
    </source>
</reference>
<organism evidence="2 3">
    <name type="scientific">Methyloradius palustris</name>
    <dbReference type="NCBI Taxonomy" id="2778876"/>
    <lineage>
        <taxon>Bacteria</taxon>
        <taxon>Pseudomonadati</taxon>
        <taxon>Pseudomonadota</taxon>
        <taxon>Betaproteobacteria</taxon>
        <taxon>Nitrosomonadales</taxon>
        <taxon>Methylophilaceae</taxon>
        <taxon>Methyloradius</taxon>
    </lineage>
</organism>
<feature type="transmembrane region" description="Helical" evidence="1">
    <location>
        <begin position="7"/>
        <end position="30"/>
    </location>
</feature>
<evidence type="ECO:0000313" key="3">
    <source>
        <dbReference type="Proteomes" id="UP000826722"/>
    </source>
</evidence>
<dbReference type="AlphaFoldDB" id="A0A8D5GEW4"/>
<evidence type="ECO:0008006" key="4">
    <source>
        <dbReference type="Google" id="ProtNLM"/>
    </source>
</evidence>
<evidence type="ECO:0000256" key="1">
    <source>
        <dbReference type="SAM" id="Phobius"/>
    </source>
</evidence>
<dbReference type="Proteomes" id="UP000826722">
    <property type="component" value="Chromosome"/>
</dbReference>
<accession>A0A8D5GEW4</accession>